<evidence type="ECO:0000313" key="1">
    <source>
        <dbReference type="EMBL" id="MDF8266437.1"/>
    </source>
</evidence>
<name>A0ABT6CC02_9MICO</name>
<proteinExistence type="predicted"/>
<comment type="caution">
    <text evidence="1">The sequence shown here is derived from an EMBL/GenBank/DDBJ whole genome shotgun (WGS) entry which is preliminary data.</text>
</comment>
<reference evidence="1 2" key="1">
    <citation type="submission" date="2023-03" db="EMBL/GenBank/DDBJ databases">
        <title>YIM 133296 draft genome.</title>
        <authorList>
            <person name="Xiong L."/>
        </authorList>
    </citation>
    <scope>NUCLEOTIDE SEQUENCE [LARGE SCALE GENOMIC DNA]</scope>
    <source>
        <strain evidence="1 2">YIM 133296</strain>
    </source>
</reference>
<dbReference type="RefSeq" id="WP_275236786.1">
    <property type="nucleotide sequence ID" value="NZ_JARFJC010000008.1"/>
</dbReference>
<dbReference type="Proteomes" id="UP001528912">
    <property type="component" value="Unassembled WGS sequence"/>
</dbReference>
<sequence>MIESAAVAGRFADEFAPWAVTLPARAVEERRDGCLFARGWSVRWRWHTDSTLELRASHRMTSERWWVLQPDGTKHRKHVPAAMMAYMPGDDVAALRADYRASWRKHEEAVQEAGMAFADAPRGSNPDESTMVWRCDGETWQTDELAPRPPA</sequence>
<accession>A0ABT6CC02</accession>
<keyword evidence="2" id="KW-1185">Reference proteome</keyword>
<evidence type="ECO:0000313" key="2">
    <source>
        <dbReference type="Proteomes" id="UP001528912"/>
    </source>
</evidence>
<dbReference type="EMBL" id="JAROAV010000056">
    <property type="protein sequence ID" value="MDF8266437.1"/>
    <property type="molecule type" value="Genomic_DNA"/>
</dbReference>
<gene>
    <name evidence="1" type="ORF">P4R38_19475</name>
</gene>
<organism evidence="1 2">
    <name type="scientific">Luteipulveratus flavus</name>
    <dbReference type="NCBI Taxonomy" id="3031728"/>
    <lineage>
        <taxon>Bacteria</taxon>
        <taxon>Bacillati</taxon>
        <taxon>Actinomycetota</taxon>
        <taxon>Actinomycetes</taxon>
        <taxon>Micrococcales</taxon>
        <taxon>Dermacoccaceae</taxon>
        <taxon>Luteipulveratus</taxon>
    </lineage>
</organism>
<protein>
    <submittedName>
        <fullName evidence="1">Uncharacterized protein</fullName>
    </submittedName>
</protein>